<dbReference type="PANTHER" id="PTHR11890:SF44">
    <property type="entry name" value="X-LINKED INTERLEUKIN-1 RECEPTOR ACCESSORY PROTEIN-LIKE 2"/>
    <property type="match status" value="1"/>
</dbReference>
<keyword evidence="1" id="KW-0244">Early protein</keyword>
<dbReference type="SUPFAM" id="SSF52200">
    <property type="entry name" value="Toll/Interleukin receptor TIR domain"/>
    <property type="match status" value="1"/>
</dbReference>
<evidence type="ECO:0000313" key="15">
    <source>
        <dbReference type="Proteomes" id="UP000250275"/>
    </source>
</evidence>
<dbReference type="AlphaFoldDB" id="A0A310SDE7"/>
<dbReference type="Proteomes" id="UP000250275">
    <property type="component" value="Unassembled WGS sequence"/>
</dbReference>
<dbReference type="InterPro" id="IPR036179">
    <property type="entry name" value="Ig-like_dom_sf"/>
</dbReference>
<comment type="subunit">
    <text evidence="8">Interacts with host IFNA1.</text>
</comment>
<evidence type="ECO:0000256" key="7">
    <source>
        <dbReference type="ARBA" id="ARBA00023319"/>
    </source>
</evidence>
<reference evidence="14 15" key="1">
    <citation type="submission" date="2015-07" db="EMBL/GenBank/DDBJ databases">
        <title>The genome of Eufriesea mexicana.</title>
        <authorList>
            <person name="Pan H."/>
            <person name="Kapheim K."/>
        </authorList>
    </citation>
    <scope>NUCLEOTIDE SEQUENCE [LARGE SCALE GENOMIC DNA]</scope>
    <source>
        <strain evidence="14">0111107269</strain>
        <tissue evidence="14">Whole body</tissue>
    </source>
</reference>
<dbReference type="Gene3D" id="3.40.50.10140">
    <property type="entry name" value="Toll/interleukin-1 receptor homology (TIR) domain"/>
    <property type="match status" value="1"/>
</dbReference>
<keyword evidence="2" id="KW-0899">Viral immunoevasion</keyword>
<organism evidence="14 15">
    <name type="scientific">Eufriesea mexicana</name>
    <dbReference type="NCBI Taxonomy" id="516756"/>
    <lineage>
        <taxon>Eukaryota</taxon>
        <taxon>Metazoa</taxon>
        <taxon>Ecdysozoa</taxon>
        <taxon>Arthropoda</taxon>
        <taxon>Hexapoda</taxon>
        <taxon>Insecta</taxon>
        <taxon>Pterygota</taxon>
        <taxon>Neoptera</taxon>
        <taxon>Endopterygota</taxon>
        <taxon>Hymenoptera</taxon>
        <taxon>Apocrita</taxon>
        <taxon>Aculeata</taxon>
        <taxon>Apoidea</taxon>
        <taxon>Anthophila</taxon>
        <taxon>Apidae</taxon>
        <taxon>Eufriesea</taxon>
    </lineage>
</organism>
<evidence type="ECO:0000256" key="10">
    <source>
        <dbReference type="ARBA" id="ARBA00045444"/>
    </source>
</evidence>
<dbReference type="SMART" id="SM00409">
    <property type="entry name" value="IG"/>
    <property type="match status" value="2"/>
</dbReference>
<evidence type="ECO:0000256" key="12">
    <source>
        <dbReference type="SAM" id="Phobius"/>
    </source>
</evidence>
<feature type="region of interest" description="Disordered" evidence="11">
    <location>
        <begin position="219"/>
        <end position="256"/>
    </location>
</feature>
<keyword evidence="3" id="KW-1114">Inhibition of host interferon signaling pathway by virus</keyword>
<dbReference type="OrthoDB" id="6019866at2759"/>
<dbReference type="GO" id="GO:0039502">
    <property type="term" value="P:symbiont-mediated suppression of host type I interferon-mediated signaling pathway"/>
    <property type="evidence" value="ECO:0007669"/>
    <property type="project" value="UniProtKB-KW"/>
</dbReference>
<feature type="transmembrane region" description="Helical" evidence="12">
    <location>
        <begin position="345"/>
        <end position="363"/>
    </location>
</feature>
<evidence type="ECO:0000256" key="11">
    <source>
        <dbReference type="SAM" id="MobiDB-lite"/>
    </source>
</evidence>
<keyword evidence="4" id="KW-1015">Disulfide bond</keyword>
<dbReference type="InterPro" id="IPR013783">
    <property type="entry name" value="Ig-like_fold"/>
</dbReference>
<keyword evidence="2" id="KW-0945">Host-virus interaction</keyword>
<feature type="compositionally biased region" description="Basic and acidic residues" evidence="11">
    <location>
        <begin position="245"/>
        <end position="254"/>
    </location>
</feature>
<evidence type="ECO:0000256" key="1">
    <source>
        <dbReference type="ARBA" id="ARBA00022518"/>
    </source>
</evidence>
<protein>
    <recommendedName>
        <fullName evidence="9">Soluble interferon alpha/beta receptor OPG204</fullName>
    </recommendedName>
</protein>
<dbReference type="InterPro" id="IPR003599">
    <property type="entry name" value="Ig_sub"/>
</dbReference>
<feature type="domain" description="Ig-like" evidence="13">
    <location>
        <begin position="160"/>
        <end position="320"/>
    </location>
</feature>
<feature type="domain" description="Ig-like" evidence="13">
    <location>
        <begin position="11"/>
        <end position="147"/>
    </location>
</feature>
<evidence type="ECO:0000256" key="3">
    <source>
        <dbReference type="ARBA" id="ARBA00022830"/>
    </source>
</evidence>
<name>A0A310SDE7_9HYME</name>
<accession>A0A310SDE7</accession>
<evidence type="ECO:0000256" key="5">
    <source>
        <dbReference type="ARBA" id="ARBA00023180"/>
    </source>
</evidence>
<keyword evidence="15" id="KW-1185">Reference proteome</keyword>
<keyword evidence="7" id="KW-0393">Immunoglobulin domain</keyword>
<dbReference type="PANTHER" id="PTHR11890">
    <property type="entry name" value="INTERLEUKIN-1 RECEPTOR FAMILY MEMBER"/>
    <property type="match status" value="1"/>
</dbReference>
<evidence type="ECO:0000256" key="6">
    <source>
        <dbReference type="ARBA" id="ARBA00023258"/>
    </source>
</evidence>
<dbReference type="InterPro" id="IPR035897">
    <property type="entry name" value="Toll_tir_struct_dom_sf"/>
</dbReference>
<dbReference type="EMBL" id="KQ769068">
    <property type="protein sequence ID" value="OAD52996.1"/>
    <property type="molecule type" value="Genomic_DNA"/>
</dbReference>
<dbReference type="InterPro" id="IPR015621">
    <property type="entry name" value="IL-1_rcpt_fam"/>
</dbReference>
<evidence type="ECO:0000256" key="8">
    <source>
        <dbReference type="ARBA" id="ARBA00038761"/>
    </source>
</evidence>
<keyword evidence="2" id="KW-1090">Inhibition of host innate immune response by virus</keyword>
<evidence type="ECO:0000313" key="14">
    <source>
        <dbReference type="EMBL" id="OAD52996.1"/>
    </source>
</evidence>
<keyword evidence="5" id="KW-0325">Glycoprotein</keyword>
<evidence type="ECO:0000256" key="2">
    <source>
        <dbReference type="ARBA" id="ARBA00022632"/>
    </source>
</evidence>
<evidence type="ECO:0000259" key="13">
    <source>
        <dbReference type="PROSITE" id="PS50835"/>
    </source>
</evidence>
<dbReference type="InterPro" id="IPR007110">
    <property type="entry name" value="Ig-like_dom"/>
</dbReference>
<keyword evidence="12" id="KW-0812">Transmembrane</keyword>
<gene>
    <name evidence="14" type="ORF">WN48_11082</name>
</gene>
<evidence type="ECO:0000256" key="4">
    <source>
        <dbReference type="ARBA" id="ARBA00023157"/>
    </source>
</evidence>
<dbReference type="PROSITE" id="PS50835">
    <property type="entry name" value="IG_LIKE"/>
    <property type="match status" value="2"/>
</dbReference>
<sequence length="657" mass="72573">MEEFDAEVRSPVKMEMVRGEWKRRRNEEAVSKGSSSSENFCRKISDYLEERATRLAGVGELAGFARWTGGKESVPWEKGARIPVGSAKRYKDNRAYPWPGGESHFILYPESANQTIYAQKVRASDAGRYSCRARNDTTFLEGDITLAVLGEKSGGYTGKPLPTYRPASQLVPLGGAARLFCEAYLGKVDLPDAKNSVTWSKSDSNLTLPSHGRIAQHRVSRACRGSLTDESTSSSLPAKHRHAKDSRDHLDLDNRGGGNRATIVSLLGEKLRRNREVAIFIGGRENNQIVGSYLEIEDITLEDYGEYKCEVSNGVDEEITLPAHVYRQEPQFALGLQNGSWRRSFLVGVLVLVLLISAGAFYARCWLPLALLCRDKFAPLEENGSACRSIRAEKSKARPRKPSLFVVRAAPPSKLLSVVHFRRGRCAIGRFPSKQLRGEESGEIGDGKECDALVCYHEKDSSLVIGIVIPTLESRHRYKCTALELSQLNQNCSAHMRLSLGIYLITAYNYLGGLEIGAHATMSRRIIVILSPASLGNVWNETSIGAVLNQLSSLATRTIVIATKDLSNTTMIAKRSSRSCNDGSELSLDRLKILHWDETGNSTSGNQKFWYKLRLAMPPVRPISSESGCQSVAMIVQANGKCGQQKARSRESLEVLV</sequence>
<dbReference type="Gene3D" id="2.60.40.10">
    <property type="entry name" value="Immunoglobulins"/>
    <property type="match status" value="1"/>
</dbReference>
<proteinExistence type="predicted"/>
<keyword evidence="6" id="KW-0922">Interferon antiviral system evasion</keyword>
<evidence type="ECO:0000256" key="9">
    <source>
        <dbReference type="ARBA" id="ARBA00041012"/>
    </source>
</evidence>
<keyword evidence="12" id="KW-1133">Transmembrane helix</keyword>
<dbReference type="SUPFAM" id="SSF48726">
    <property type="entry name" value="Immunoglobulin"/>
    <property type="match status" value="2"/>
</dbReference>
<comment type="function">
    <text evidence="10">Counteracts the antiviral effects of host IFN-alpha/beta and key IFN-inducible proteins involved in viral RNA degradation suxh as host OAS1. Acts as a soluble IFN-alpha receptor and thus inhibits the interaction between host IFN-alpha and its receptor.</text>
</comment>
<keyword evidence="12" id="KW-0472">Membrane</keyword>